<dbReference type="Gene3D" id="2.40.50.660">
    <property type="match status" value="1"/>
</dbReference>
<keyword evidence="3" id="KW-1185">Reference proteome</keyword>
<protein>
    <submittedName>
        <fullName evidence="2">DUF2500 family protein</fullName>
    </submittedName>
</protein>
<gene>
    <name evidence="2" type="ORF">D7X96_03425</name>
</gene>
<organism evidence="2 3">
    <name type="scientific">Corallococcus interemptor</name>
    <dbReference type="NCBI Taxonomy" id="2316720"/>
    <lineage>
        <taxon>Bacteria</taxon>
        <taxon>Pseudomonadati</taxon>
        <taxon>Myxococcota</taxon>
        <taxon>Myxococcia</taxon>
        <taxon>Myxococcales</taxon>
        <taxon>Cystobacterineae</taxon>
        <taxon>Myxococcaceae</taxon>
        <taxon>Corallococcus</taxon>
    </lineage>
</organism>
<dbReference type="EMBL" id="RAWM01000005">
    <property type="protein sequence ID" value="RKH73114.1"/>
    <property type="molecule type" value="Genomic_DNA"/>
</dbReference>
<dbReference type="InterPro" id="IPR019635">
    <property type="entry name" value="DUF2500"/>
</dbReference>
<dbReference type="Proteomes" id="UP000282656">
    <property type="component" value="Unassembled WGS sequence"/>
</dbReference>
<name>A0A3A8RCI6_9BACT</name>
<proteinExistence type="predicted"/>
<accession>A0A3A8RCI6</accession>
<reference evidence="3" key="1">
    <citation type="submission" date="2018-09" db="EMBL/GenBank/DDBJ databases">
        <authorList>
            <person name="Livingstone P.G."/>
            <person name="Whitworth D.E."/>
        </authorList>
    </citation>
    <scope>NUCLEOTIDE SEQUENCE [LARGE SCALE GENOMIC DNA]</scope>
    <source>
        <strain evidence="3">AB047A</strain>
    </source>
</reference>
<dbReference type="AlphaFoldDB" id="A0A3A8RCI6"/>
<feature type="region of interest" description="Disordered" evidence="1">
    <location>
        <begin position="16"/>
        <end position="36"/>
    </location>
</feature>
<evidence type="ECO:0000256" key="1">
    <source>
        <dbReference type="SAM" id="MobiDB-lite"/>
    </source>
</evidence>
<feature type="compositionally biased region" description="Basic residues" evidence="1">
    <location>
        <begin position="16"/>
        <end position="25"/>
    </location>
</feature>
<comment type="caution">
    <text evidence="2">The sequence shown here is derived from an EMBL/GenBank/DDBJ whole genome shotgun (WGS) entry which is preliminary data.</text>
</comment>
<evidence type="ECO:0000313" key="3">
    <source>
        <dbReference type="Proteomes" id="UP000282656"/>
    </source>
</evidence>
<evidence type="ECO:0000313" key="2">
    <source>
        <dbReference type="EMBL" id="RKH73114.1"/>
    </source>
</evidence>
<dbReference type="Pfam" id="PF10694">
    <property type="entry name" value="DUF2500"/>
    <property type="match status" value="1"/>
</dbReference>
<sequence length="232" mass="26603">MAPCVFPSLSARRPGARCAHRRSRSHPGFPPWKRAPRRRRFWPGGGRMEPSAGGAECALKAHQAFNRPSLLQLPRLRGPQLQEREDRPHLLVAAKVADPRDRPCGGESMEMLIKLFFVCMVLACIALAARIIRDRLEPELTRQGRVVAKRQAINEYARRSYPYAQRYSYTQSYFVTFEFQDGSRDEFETFDSQYGLLAEGDQGTLITRGRWLQEFARQPTQQGQSFPRPVHT</sequence>